<gene>
    <name evidence="1" type="ORF">F4Y42_01585</name>
</gene>
<organism evidence="1">
    <name type="scientific">Caldilineaceae bacterium SB0664_bin_27</name>
    <dbReference type="NCBI Taxonomy" id="2605260"/>
    <lineage>
        <taxon>Bacteria</taxon>
        <taxon>Bacillati</taxon>
        <taxon>Chloroflexota</taxon>
        <taxon>Caldilineae</taxon>
        <taxon>Caldilineales</taxon>
        <taxon>Caldilineaceae</taxon>
    </lineage>
</organism>
<reference evidence="1" key="1">
    <citation type="submission" date="2019-09" db="EMBL/GenBank/DDBJ databases">
        <title>Characterisation of the sponge microbiome using genome-centric metagenomics.</title>
        <authorList>
            <person name="Engelberts J.P."/>
            <person name="Robbins S.J."/>
            <person name="De Goeij J.M."/>
            <person name="Aranda M."/>
            <person name="Bell S.C."/>
            <person name="Webster N.S."/>
        </authorList>
    </citation>
    <scope>NUCLEOTIDE SEQUENCE</scope>
    <source>
        <strain evidence="1">SB0664_bin_27</strain>
    </source>
</reference>
<comment type="caution">
    <text evidence="1">The sequence shown here is derived from an EMBL/GenBank/DDBJ whole genome shotgun (WGS) entry which is preliminary data.</text>
</comment>
<evidence type="ECO:0000313" key="1">
    <source>
        <dbReference type="EMBL" id="MXY92120.1"/>
    </source>
</evidence>
<dbReference type="AlphaFoldDB" id="A0A6B0YMI2"/>
<dbReference type="Pfam" id="PF20562">
    <property type="entry name" value="DUF6772"/>
    <property type="match status" value="1"/>
</dbReference>
<sequence length="286" mass="32981">MQEHSRAILNADPSLSRFDPLPRIIYHDDFNRGLRGWVELIGNYEDSLDSMLPQYADMRPPMLSSGTHWDTGTHGAMQGTYSMKLATRAKAGDISVSIKRVTWRHKGPVRLEAYFTFKPEASELQLSVDDVRAVGVLFDLQDEAYRWMPHWRYLNALEGEPVRSWQFKREREPFHDIGGRAETVSHFHLAPTGWENVPDSGQILCYNEVATKFNWYYLRMDVDLASRQITHLQCNDRVHDVTGVGPMMIPAMPNLDCMLNLAFWVETDVDKRAFLYVDSVLLSGEW</sequence>
<dbReference type="EMBL" id="VXRG01000017">
    <property type="protein sequence ID" value="MXY92120.1"/>
    <property type="molecule type" value="Genomic_DNA"/>
</dbReference>
<proteinExistence type="predicted"/>
<dbReference type="InterPro" id="IPR046663">
    <property type="entry name" value="DUF6772"/>
</dbReference>
<accession>A0A6B0YMI2</accession>
<name>A0A6B0YMI2_9CHLR</name>
<protein>
    <submittedName>
        <fullName evidence="1">Uncharacterized protein</fullName>
    </submittedName>
</protein>